<evidence type="ECO:0000256" key="9">
    <source>
        <dbReference type="ARBA" id="ARBA00038126"/>
    </source>
</evidence>
<dbReference type="OMA" id="GKCIMIN"/>
<dbReference type="InParanoid" id="T1I2N5"/>
<evidence type="ECO:0000313" key="11">
    <source>
        <dbReference type="Proteomes" id="UP000015103"/>
    </source>
</evidence>
<dbReference type="PANTHER" id="PTHR14614:SF39">
    <property type="entry name" value="HISTIDINE PROTEIN METHYLTRANSFERASE 1 HOMOLOG"/>
    <property type="match status" value="1"/>
</dbReference>
<dbReference type="GO" id="GO:0005634">
    <property type="term" value="C:nucleus"/>
    <property type="evidence" value="ECO:0007669"/>
    <property type="project" value="UniProtKB-SubCell"/>
</dbReference>
<keyword evidence="7" id="KW-0949">S-adenosyl-L-methionine</keyword>
<dbReference type="VEuPathDB" id="VectorBase:RPRC010554"/>
<evidence type="ECO:0000256" key="4">
    <source>
        <dbReference type="ARBA" id="ARBA00022490"/>
    </source>
</evidence>
<comment type="similarity">
    <text evidence="9">Belongs to the methyltransferase superfamily. METTL18 family.</text>
</comment>
<dbReference type="PANTHER" id="PTHR14614">
    <property type="entry name" value="HEPATOCELLULAR CARCINOMA-ASSOCIATED ANTIGEN"/>
    <property type="match status" value="1"/>
</dbReference>
<dbReference type="SUPFAM" id="SSF53335">
    <property type="entry name" value="S-adenosyl-L-methionine-dependent methyltransferases"/>
    <property type="match status" value="1"/>
</dbReference>
<evidence type="ECO:0000256" key="1">
    <source>
        <dbReference type="ARBA" id="ARBA00004123"/>
    </source>
</evidence>
<evidence type="ECO:0000313" key="10">
    <source>
        <dbReference type="EnsemblMetazoa" id="RPRC010554-PA"/>
    </source>
</evidence>
<dbReference type="Gene3D" id="3.40.50.150">
    <property type="entry name" value="Vaccinia Virus protein VP39"/>
    <property type="match status" value="1"/>
</dbReference>
<dbReference type="AlphaFoldDB" id="T1I2N5"/>
<proteinExistence type="inferred from homology"/>
<dbReference type="EC" id="2.1.1.85" evidence="3"/>
<dbReference type="Pfam" id="PF10294">
    <property type="entry name" value="Methyltransf_16"/>
    <property type="match status" value="1"/>
</dbReference>
<keyword evidence="4" id="KW-0963">Cytoplasm</keyword>
<comment type="subcellular location">
    <subcellularLocation>
        <location evidence="2">Cytoplasm</location>
    </subcellularLocation>
    <subcellularLocation>
        <location evidence="1">Nucleus</location>
    </subcellularLocation>
</comment>
<dbReference type="HOGENOM" id="CLU_038704_0_0_1"/>
<sequence>MFTFGNFSKNCEGYCDERIDESNLAPAVEIKSDPLRQPNQDTHHFKINEIDIHYLDQTKILQNLIKTDSSIMEAEKNHSDLVEGVYEGGLKIWECTYDVANYLCNQNRILLSGKHVLDLGCGLGILGILAYKLGAANVHYQDYNEGIIKHLTIPNVMINGEKIEKSRFWSGDWKNFIEVNDLKYDVILTSETIYNPRNQKKLLEALKTLLKPDGTIILAGKSYYFGVGGGMKQFLDLVEKDRTLCYENLWESAEGIDLVGFELYYF</sequence>
<dbReference type="GO" id="GO:0005737">
    <property type="term" value="C:cytoplasm"/>
    <property type="evidence" value="ECO:0007669"/>
    <property type="project" value="UniProtKB-SubCell"/>
</dbReference>
<dbReference type="InterPro" id="IPR029063">
    <property type="entry name" value="SAM-dependent_MTases_sf"/>
</dbReference>
<dbReference type="EnsemblMetazoa" id="RPRC010554-RA">
    <property type="protein sequence ID" value="RPRC010554-PA"/>
    <property type="gene ID" value="RPRC010554"/>
</dbReference>
<evidence type="ECO:0000256" key="3">
    <source>
        <dbReference type="ARBA" id="ARBA00012533"/>
    </source>
</evidence>
<dbReference type="Proteomes" id="UP000015103">
    <property type="component" value="Unassembled WGS sequence"/>
</dbReference>
<dbReference type="CDD" id="cd02440">
    <property type="entry name" value="AdoMet_MTases"/>
    <property type="match status" value="1"/>
</dbReference>
<dbReference type="InterPro" id="IPR019410">
    <property type="entry name" value="Methyltransf_16"/>
</dbReference>
<evidence type="ECO:0000256" key="2">
    <source>
        <dbReference type="ARBA" id="ARBA00004496"/>
    </source>
</evidence>
<dbReference type="eggNOG" id="KOG2920">
    <property type="taxonomic scope" value="Eukaryota"/>
</dbReference>
<dbReference type="FunCoup" id="T1I2N5">
    <property type="interactions" value="1903"/>
</dbReference>
<dbReference type="GO" id="GO:0018064">
    <property type="term" value="F:protein-L-histidine N-tele-methyltransferase activity"/>
    <property type="evidence" value="ECO:0007669"/>
    <property type="project" value="UniProtKB-EC"/>
</dbReference>
<organism evidence="10 11">
    <name type="scientific">Rhodnius prolixus</name>
    <name type="common">Triatomid bug</name>
    <dbReference type="NCBI Taxonomy" id="13249"/>
    <lineage>
        <taxon>Eukaryota</taxon>
        <taxon>Metazoa</taxon>
        <taxon>Ecdysozoa</taxon>
        <taxon>Arthropoda</taxon>
        <taxon>Hexapoda</taxon>
        <taxon>Insecta</taxon>
        <taxon>Pterygota</taxon>
        <taxon>Neoptera</taxon>
        <taxon>Paraneoptera</taxon>
        <taxon>Hemiptera</taxon>
        <taxon>Heteroptera</taxon>
        <taxon>Panheteroptera</taxon>
        <taxon>Cimicomorpha</taxon>
        <taxon>Reduviidae</taxon>
        <taxon>Triatominae</taxon>
        <taxon>Rhodnius</taxon>
    </lineage>
</organism>
<accession>T1I2N5</accession>
<evidence type="ECO:0000256" key="6">
    <source>
        <dbReference type="ARBA" id="ARBA00022679"/>
    </source>
</evidence>
<dbReference type="EMBL" id="ACPB03003292">
    <property type="status" value="NOT_ANNOTATED_CDS"/>
    <property type="molecule type" value="Genomic_DNA"/>
</dbReference>
<keyword evidence="5" id="KW-0489">Methyltransferase</keyword>
<dbReference type="STRING" id="13249.T1I2N5"/>
<keyword evidence="8" id="KW-0539">Nucleus</keyword>
<name>T1I2N5_RHOPR</name>
<evidence type="ECO:0000256" key="5">
    <source>
        <dbReference type="ARBA" id="ARBA00022603"/>
    </source>
</evidence>
<protein>
    <recommendedName>
        <fullName evidence="3">protein-histidine N-methyltransferase</fullName>
        <ecNumber evidence="3">2.1.1.85</ecNumber>
    </recommendedName>
</protein>
<reference evidence="10" key="1">
    <citation type="submission" date="2015-05" db="UniProtKB">
        <authorList>
            <consortium name="EnsemblMetazoa"/>
        </authorList>
    </citation>
    <scope>IDENTIFICATION</scope>
</reference>
<evidence type="ECO:0000256" key="7">
    <source>
        <dbReference type="ARBA" id="ARBA00022691"/>
    </source>
</evidence>
<keyword evidence="11" id="KW-1185">Reference proteome</keyword>
<dbReference type="GO" id="GO:0032259">
    <property type="term" value="P:methylation"/>
    <property type="evidence" value="ECO:0007669"/>
    <property type="project" value="UniProtKB-KW"/>
</dbReference>
<keyword evidence="6" id="KW-0808">Transferase</keyword>
<evidence type="ECO:0000256" key="8">
    <source>
        <dbReference type="ARBA" id="ARBA00023242"/>
    </source>
</evidence>